<dbReference type="EMBL" id="DVJN01000268">
    <property type="protein sequence ID" value="HIS94080.1"/>
    <property type="molecule type" value="Genomic_DNA"/>
</dbReference>
<organism evidence="2 3">
    <name type="scientific">Candidatus Alectryocaccomicrobium excrementavium</name>
    <dbReference type="NCBI Taxonomy" id="2840668"/>
    <lineage>
        <taxon>Bacteria</taxon>
        <taxon>Bacillati</taxon>
        <taxon>Bacillota</taxon>
        <taxon>Clostridia</taxon>
        <taxon>Candidatus Alectryocaccomicrobium</taxon>
    </lineage>
</organism>
<feature type="region of interest" description="Disordered" evidence="1">
    <location>
        <begin position="170"/>
        <end position="206"/>
    </location>
</feature>
<evidence type="ECO:0000313" key="2">
    <source>
        <dbReference type="EMBL" id="HIS94080.1"/>
    </source>
</evidence>
<proteinExistence type="predicted"/>
<evidence type="ECO:0000256" key="1">
    <source>
        <dbReference type="SAM" id="MobiDB-lite"/>
    </source>
</evidence>
<gene>
    <name evidence="2" type="ORF">IAA84_13795</name>
</gene>
<accession>A0A9D1G405</accession>
<dbReference type="Proteomes" id="UP000824140">
    <property type="component" value="Unassembled WGS sequence"/>
</dbReference>
<reference evidence="2" key="1">
    <citation type="submission" date="2020-10" db="EMBL/GenBank/DDBJ databases">
        <authorList>
            <person name="Gilroy R."/>
        </authorList>
    </citation>
    <scope>NUCLEOTIDE SEQUENCE</scope>
    <source>
        <strain evidence="2">13766</strain>
    </source>
</reference>
<sequence length="206" mass="22105">MLRFELEKAIAISAAAKSIEDEGFIIDPIPDQTYTGAEITPEIVVKDGDKVLVEGEDYEVSYEDNTETGTATVIITGTGNYTGERTINFTIAPKDIAAASVTVEPIGELVYTGSALEPAVTVRDGEKALVKDVDYAVTYENNTAAGTATVTITGTGNYTGETEATFEIAQKTSRRTRTSPSSPSPTRPIPARRLSRRSWSRTAARC</sequence>
<reference evidence="2" key="2">
    <citation type="journal article" date="2021" name="PeerJ">
        <title>Extensive microbial diversity within the chicken gut microbiome revealed by metagenomics and culture.</title>
        <authorList>
            <person name="Gilroy R."/>
            <person name="Ravi A."/>
            <person name="Getino M."/>
            <person name="Pursley I."/>
            <person name="Horton D.L."/>
            <person name="Alikhan N.F."/>
            <person name="Baker D."/>
            <person name="Gharbi K."/>
            <person name="Hall N."/>
            <person name="Watson M."/>
            <person name="Adriaenssens E.M."/>
            <person name="Foster-Nyarko E."/>
            <person name="Jarju S."/>
            <person name="Secka A."/>
            <person name="Antonio M."/>
            <person name="Oren A."/>
            <person name="Chaudhuri R.R."/>
            <person name="La Ragione R."/>
            <person name="Hildebrand F."/>
            <person name="Pallen M.J."/>
        </authorList>
    </citation>
    <scope>NUCLEOTIDE SEQUENCE</scope>
    <source>
        <strain evidence="2">13766</strain>
    </source>
</reference>
<dbReference type="AlphaFoldDB" id="A0A9D1G405"/>
<comment type="caution">
    <text evidence="2">The sequence shown here is derived from an EMBL/GenBank/DDBJ whole genome shotgun (WGS) entry which is preliminary data.</text>
</comment>
<name>A0A9D1G405_9FIRM</name>
<evidence type="ECO:0000313" key="3">
    <source>
        <dbReference type="Proteomes" id="UP000824140"/>
    </source>
</evidence>
<protein>
    <submittedName>
        <fullName evidence="2">Uncharacterized protein</fullName>
    </submittedName>
</protein>